<evidence type="ECO:0000313" key="4">
    <source>
        <dbReference type="Proteomes" id="UP000011087"/>
    </source>
</evidence>
<sequence>MSKRSLGNESGLRALKRIQLLRKDQDFNKTLLTSWKERRSAPTLLLQSEAVDVSPALQHLCKLFFHGPCPSPMLKEYIKEAIVSWWPTHSQTVAETMMGMVEKADPSKAHQYQAVVEIAKVFVWNGWCKREAGKLSLCDMPEDQLPTNVVLPCLRMFLKGIKHWNETVKLSATDPLAMQELVDGCVEMNMELCVASLKSVLHSDFFFENMVHIAMVNAQDWEGFSSDVHELYQSNKSSTKLQSLWNDLKVYNDPLQLCLLCEPSHLRDTLGVDMQNDDVTRRTLMLAMWSTMDRSSHSSADIDDMALFMHDIRDLQGSRSVHFAYNLWLSLLFILSSSKLGTPDRIVARHFLLWHLPKIILSIGQVENEVKIWTRSPFMGILQVEDLLGAQGVIEQAFARVRQWPQFLHVNVPSAPTNTPDVWNLVCDAFTDLGAMDEQQVRMHIKPLVQWQKPAPESTSRDDLRKNVAPKCVEDVLAIESMVQDECRNMAHIHSQVTGNAPVLQLWNLLCEEVTKGSRCSAESARVIATFLGVPPDLANDPVPVAVYVHFLNNVIKSPATMDIVKAQRYLENVLFGISFRLDVLGSRMPSSAPDSPNFEVHKQFGDIFLIACLIVNRYKLHQSDIFMESLERESLKWTAEDARGCYACWLRRHSEIQKYGKLNMEDRTVENKLVESVFNQNWGKKAELEKAVKTFTAWAVLECVPSFAERVFQGCCADRMQSQAAAQALHMLISVVRYAMVDTVAHLCMQATSHRTEQGGKNEAVSCKKAIEVLLKLLTDLTADETKPLIVIDRNMSLVLHRLPEDSASQLKKKLQSSLDLSPIDLLNHKKVIYDVLVSIHRGGPQLQHSEAMRLLRRRIEPYELAKGMIDEVIFLSSQDVNGRNLIAESFMLEVLPSMLLRLENQRHALLLARFTTMLAIANGCNAWKSLRQRNLMGTGDMSVNDGASHAQAGERSEGREVKSQQVAVEAAFGQVPHILTRLSTLYSTKTGLRDAKEASMLSFALSMLSNALRVRWLSQYMDLMVAAEALRRMGFHRLAWLAIDTLNRPQQNPI</sequence>
<evidence type="ECO:0000313" key="3">
    <source>
        <dbReference type="EnsemblProtists" id="EKX47225"/>
    </source>
</evidence>
<dbReference type="AlphaFoldDB" id="L1JGK5"/>
<reference evidence="4" key="2">
    <citation type="submission" date="2012-11" db="EMBL/GenBank/DDBJ databases">
        <authorList>
            <person name="Kuo A."/>
            <person name="Curtis B.A."/>
            <person name="Tanifuji G."/>
            <person name="Burki F."/>
            <person name="Gruber A."/>
            <person name="Irimia M."/>
            <person name="Maruyama S."/>
            <person name="Arias M.C."/>
            <person name="Ball S.G."/>
            <person name="Gile G.H."/>
            <person name="Hirakawa Y."/>
            <person name="Hopkins J.F."/>
            <person name="Rensing S.A."/>
            <person name="Schmutz J."/>
            <person name="Symeonidi A."/>
            <person name="Elias M."/>
            <person name="Eveleigh R.J."/>
            <person name="Herman E.K."/>
            <person name="Klute M.J."/>
            <person name="Nakayama T."/>
            <person name="Obornik M."/>
            <person name="Reyes-Prieto A."/>
            <person name="Armbrust E.V."/>
            <person name="Aves S.J."/>
            <person name="Beiko R.G."/>
            <person name="Coutinho P."/>
            <person name="Dacks J.B."/>
            <person name="Durnford D.G."/>
            <person name="Fast N.M."/>
            <person name="Green B.R."/>
            <person name="Grisdale C."/>
            <person name="Hempe F."/>
            <person name="Henrissat B."/>
            <person name="Hoppner M.P."/>
            <person name="Ishida K.-I."/>
            <person name="Kim E."/>
            <person name="Koreny L."/>
            <person name="Kroth P.G."/>
            <person name="Liu Y."/>
            <person name="Malik S.-B."/>
            <person name="Maier U.G."/>
            <person name="McRose D."/>
            <person name="Mock T."/>
            <person name="Neilson J.A."/>
            <person name="Onodera N.T."/>
            <person name="Poole A.M."/>
            <person name="Pritham E.J."/>
            <person name="Richards T.A."/>
            <person name="Rocap G."/>
            <person name="Roy S.W."/>
            <person name="Sarai C."/>
            <person name="Schaack S."/>
            <person name="Shirato S."/>
            <person name="Slamovits C.H."/>
            <person name="Spencer D.F."/>
            <person name="Suzuki S."/>
            <person name="Worden A.Z."/>
            <person name="Zauner S."/>
            <person name="Barry K."/>
            <person name="Bell C."/>
            <person name="Bharti A.K."/>
            <person name="Crow J.A."/>
            <person name="Grimwood J."/>
            <person name="Kramer R."/>
            <person name="Lindquist E."/>
            <person name="Lucas S."/>
            <person name="Salamov A."/>
            <person name="McFadden G.I."/>
            <person name="Lane C.E."/>
            <person name="Keeling P.J."/>
            <person name="Gray M.W."/>
            <person name="Grigoriev I.V."/>
            <person name="Archibald J.M."/>
        </authorList>
    </citation>
    <scope>NUCLEOTIDE SEQUENCE</scope>
    <source>
        <strain evidence="4">CCMP2712</strain>
    </source>
</reference>
<protein>
    <submittedName>
        <fullName evidence="2 3">Uncharacterized protein</fullName>
    </submittedName>
</protein>
<proteinExistence type="predicted"/>
<dbReference type="KEGG" id="gtt:GUITHDRAFT_137807"/>
<dbReference type="HOGENOM" id="CLU_290121_0_0_1"/>
<dbReference type="EnsemblProtists" id="EKX47225">
    <property type="protein sequence ID" value="EKX47225"/>
    <property type="gene ID" value="GUITHDRAFT_137807"/>
</dbReference>
<reference evidence="3" key="3">
    <citation type="submission" date="2016-03" db="UniProtKB">
        <authorList>
            <consortium name="EnsemblProtists"/>
        </authorList>
    </citation>
    <scope>IDENTIFICATION</scope>
</reference>
<name>L1JGK5_GUITC</name>
<reference evidence="2 4" key="1">
    <citation type="journal article" date="2012" name="Nature">
        <title>Algal genomes reveal evolutionary mosaicism and the fate of nucleomorphs.</title>
        <authorList>
            <consortium name="DOE Joint Genome Institute"/>
            <person name="Curtis B.A."/>
            <person name="Tanifuji G."/>
            <person name="Burki F."/>
            <person name="Gruber A."/>
            <person name="Irimia M."/>
            <person name="Maruyama S."/>
            <person name="Arias M.C."/>
            <person name="Ball S.G."/>
            <person name="Gile G.H."/>
            <person name="Hirakawa Y."/>
            <person name="Hopkins J.F."/>
            <person name="Kuo A."/>
            <person name="Rensing S.A."/>
            <person name="Schmutz J."/>
            <person name="Symeonidi A."/>
            <person name="Elias M."/>
            <person name="Eveleigh R.J."/>
            <person name="Herman E.K."/>
            <person name="Klute M.J."/>
            <person name="Nakayama T."/>
            <person name="Obornik M."/>
            <person name="Reyes-Prieto A."/>
            <person name="Armbrust E.V."/>
            <person name="Aves S.J."/>
            <person name="Beiko R.G."/>
            <person name="Coutinho P."/>
            <person name="Dacks J.B."/>
            <person name="Durnford D.G."/>
            <person name="Fast N.M."/>
            <person name="Green B.R."/>
            <person name="Grisdale C.J."/>
            <person name="Hempel F."/>
            <person name="Henrissat B."/>
            <person name="Hoppner M.P."/>
            <person name="Ishida K."/>
            <person name="Kim E."/>
            <person name="Koreny L."/>
            <person name="Kroth P.G."/>
            <person name="Liu Y."/>
            <person name="Malik S.B."/>
            <person name="Maier U.G."/>
            <person name="McRose D."/>
            <person name="Mock T."/>
            <person name="Neilson J.A."/>
            <person name="Onodera N.T."/>
            <person name="Poole A.M."/>
            <person name="Pritham E.J."/>
            <person name="Richards T.A."/>
            <person name="Rocap G."/>
            <person name="Roy S.W."/>
            <person name="Sarai C."/>
            <person name="Schaack S."/>
            <person name="Shirato S."/>
            <person name="Slamovits C.H."/>
            <person name="Spencer D.F."/>
            <person name="Suzuki S."/>
            <person name="Worden A.Z."/>
            <person name="Zauner S."/>
            <person name="Barry K."/>
            <person name="Bell C."/>
            <person name="Bharti A.K."/>
            <person name="Crow J.A."/>
            <person name="Grimwood J."/>
            <person name="Kramer R."/>
            <person name="Lindquist E."/>
            <person name="Lucas S."/>
            <person name="Salamov A."/>
            <person name="McFadden G.I."/>
            <person name="Lane C.E."/>
            <person name="Keeling P.J."/>
            <person name="Gray M.W."/>
            <person name="Grigoriev I.V."/>
            <person name="Archibald J.M."/>
        </authorList>
    </citation>
    <scope>NUCLEOTIDE SEQUENCE</scope>
    <source>
        <strain evidence="2 4">CCMP2712</strain>
    </source>
</reference>
<gene>
    <name evidence="2" type="ORF">GUITHDRAFT_137807</name>
</gene>
<accession>L1JGK5</accession>
<dbReference type="PaxDb" id="55529-EKX47225"/>
<evidence type="ECO:0000313" key="2">
    <source>
        <dbReference type="EMBL" id="EKX47225.1"/>
    </source>
</evidence>
<keyword evidence="4" id="KW-1185">Reference proteome</keyword>
<dbReference type="Proteomes" id="UP000011087">
    <property type="component" value="Unassembled WGS sequence"/>
</dbReference>
<feature type="region of interest" description="Disordered" evidence="1">
    <location>
        <begin position="943"/>
        <end position="962"/>
    </location>
</feature>
<dbReference type="RefSeq" id="XP_005834205.1">
    <property type="nucleotide sequence ID" value="XM_005834148.1"/>
</dbReference>
<dbReference type="EMBL" id="JH992991">
    <property type="protein sequence ID" value="EKX47225.1"/>
    <property type="molecule type" value="Genomic_DNA"/>
</dbReference>
<dbReference type="GeneID" id="17303899"/>
<evidence type="ECO:0000256" key="1">
    <source>
        <dbReference type="SAM" id="MobiDB-lite"/>
    </source>
</evidence>
<organism evidence="2">
    <name type="scientific">Guillardia theta (strain CCMP2712)</name>
    <name type="common">Cryptophyte</name>
    <dbReference type="NCBI Taxonomy" id="905079"/>
    <lineage>
        <taxon>Eukaryota</taxon>
        <taxon>Cryptophyceae</taxon>
        <taxon>Pyrenomonadales</taxon>
        <taxon>Geminigeraceae</taxon>
        <taxon>Guillardia</taxon>
    </lineage>
</organism>